<dbReference type="AlphaFoldDB" id="X1NR03"/>
<gene>
    <name evidence="3" type="ORF">S06H3_48888</name>
</gene>
<feature type="non-terminal residue" evidence="3">
    <location>
        <position position="195"/>
    </location>
</feature>
<dbReference type="PANTHER" id="PTHR40459:SF1">
    <property type="entry name" value="CONSERVED HYPOTHETICAL ALANINE AND LEUCINE RICH PROTEIN"/>
    <property type="match status" value="1"/>
</dbReference>
<dbReference type="InterPro" id="IPR008927">
    <property type="entry name" value="6-PGluconate_DH-like_C_sf"/>
</dbReference>
<protein>
    <recommendedName>
        <fullName evidence="4">Pyrroline-5-carboxylate reductase catalytic N-terminal domain-containing protein</fullName>
    </recommendedName>
</protein>
<evidence type="ECO:0000259" key="1">
    <source>
        <dbReference type="Pfam" id="PF10727"/>
    </source>
</evidence>
<organism evidence="3">
    <name type="scientific">marine sediment metagenome</name>
    <dbReference type="NCBI Taxonomy" id="412755"/>
    <lineage>
        <taxon>unclassified sequences</taxon>
        <taxon>metagenomes</taxon>
        <taxon>ecological metagenomes</taxon>
    </lineage>
</organism>
<feature type="domain" description="Putative oxidoreductase/dehydrogenase Rossmann-like" evidence="1">
    <location>
        <begin position="2"/>
        <end position="115"/>
    </location>
</feature>
<sequence>MLKVGFIGAGTVGTALAVSLSQRGCKVLAVSSRTLSSAQRLAQLVPNCQVCQTAQGVADAAELVFITTPDDVISKVAGEIKWHKGQDVIHCSGAHSIDILEPARQLGANVGSFHPLQTFARGDEAINNLPGSTFALEAEEPLLSRLKELAATLNGKWVELKPGDKVLYHVAAVFVSNYLVTLVKLALDLWQGFGV</sequence>
<feature type="domain" description="DUF2520" evidence="2">
    <location>
        <begin position="133"/>
        <end position="194"/>
    </location>
</feature>
<dbReference type="Pfam" id="PF10727">
    <property type="entry name" value="Rossmann-like"/>
    <property type="match status" value="1"/>
</dbReference>
<evidence type="ECO:0000313" key="3">
    <source>
        <dbReference type="EMBL" id="GAI32641.1"/>
    </source>
</evidence>
<dbReference type="SUPFAM" id="SSF48179">
    <property type="entry name" value="6-phosphogluconate dehydrogenase C-terminal domain-like"/>
    <property type="match status" value="1"/>
</dbReference>
<evidence type="ECO:0008006" key="4">
    <source>
        <dbReference type="Google" id="ProtNLM"/>
    </source>
</evidence>
<dbReference type="Pfam" id="PF10728">
    <property type="entry name" value="DUF2520"/>
    <property type="match status" value="1"/>
</dbReference>
<dbReference type="InterPro" id="IPR037108">
    <property type="entry name" value="TM1727-like_C_sf"/>
</dbReference>
<dbReference type="Gene3D" id="3.40.50.720">
    <property type="entry name" value="NAD(P)-binding Rossmann-like Domain"/>
    <property type="match status" value="1"/>
</dbReference>
<comment type="caution">
    <text evidence="3">The sequence shown here is derived from an EMBL/GenBank/DDBJ whole genome shotgun (WGS) entry which is preliminary data.</text>
</comment>
<evidence type="ECO:0000259" key="2">
    <source>
        <dbReference type="Pfam" id="PF10728"/>
    </source>
</evidence>
<dbReference type="InterPro" id="IPR036291">
    <property type="entry name" value="NAD(P)-bd_dom_sf"/>
</dbReference>
<reference evidence="3" key="1">
    <citation type="journal article" date="2014" name="Front. Microbiol.">
        <title>High frequency of phylogenetically diverse reductive dehalogenase-homologous genes in deep subseafloor sedimentary metagenomes.</title>
        <authorList>
            <person name="Kawai M."/>
            <person name="Futagami T."/>
            <person name="Toyoda A."/>
            <person name="Takaki Y."/>
            <person name="Nishi S."/>
            <person name="Hori S."/>
            <person name="Arai W."/>
            <person name="Tsubouchi T."/>
            <person name="Morono Y."/>
            <person name="Uchiyama I."/>
            <person name="Ito T."/>
            <person name="Fujiyama A."/>
            <person name="Inagaki F."/>
            <person name="Takami H."/>
        </authorList>
    </citation>
    <scope>NUCLEOTIDE SEQUENCE</scope>
    <source>
        <strain evidence="3">Expedition CK06-06</strain>
    </source>
</reference>
<dbReference type="EMBL" id="BARV01030818">
    <property type="protein sequence ID" value="GAI32641.1"/>
    <property type="molecule type" value="Genomic_DNA"/>
</dbReference>
<dbReference type="InterPro" id="IPR019665">
    <property type="entry name" value="OxRdtase/DH_put_Rossmann_dom"/>
</dbReference>
<name>X1NR03_9ZZZZ</name>
<dbReference type="Gene3D" id="1.10.1040.20">
    <property type="entry name" value="ProC-like, C-terminal domain"/>
    <property type="match status" value="1"/>
</dbReference>
<dbReference type="PANTHER" id="PTHR40459">
    <property type="entry name" value="CONSERVED HYPOTHETICAL ALANINE AND LEUCINE RICH PROTEIN"/>
    <property type="match status" value="1"/>
</dbReference>
<dbReference type="SUPFAM" id="SSF51735">
    <property type="entry name" value="NAD(P)-binding Rossmann-fold domains"/>
    <property type="match status" value="1"/>
</dbReference>
<proteinExistence type="predicted"/>
<accession>X1NR03</accession>
<dbReference type="InterPro" id="IPR018931">
    <property type="entry name" value="DUF2520"/>
</dbReference>